<keyword evidence="3" id="KW-1185">Reference proteome</keyword>
<dbReference type="EMBL" id="ML220119">
    <property type="protein sequence ID" value="TGZ81517.1"/>
    <property type="molecule type" value="Genomic_DNA"/>
</dbReference>
<evidence type="ECO:0008006" key="4">
    <source>
        <dbReference type="Google" id="ProtNLM"/>
    </source>
</evidence>
<accession>A0A4S2MXY2</accession>
<gene>
    <name evidence="2" type="ORF">EX30DRAFT_340783</name>
</gene>
<evidence type="ECO:0000256" key="1">
    <source>
        <dbReference type="SAM" id="SignalP"/>
    </source>
</evidence>
<dbReference type="AlphaFoldDB" id="A0A4S2MXY2"/>
<sequence>MHLTSLLPTLLLPLLTTAIPTYPGYDHPSFSLSTYGIPLHNGQCANSTYPSVRPSITDTQAAINALPGGSATCASLPDASGCNLLASSGNARLSYCGFGEPNPCTDVRDIAQVLLDVCQLGDGTVGAWSRGRSGNGVVLWHV</sequence>
<proteinExistence type="predicted"/>
<evidence type="ECO:0000313" key="3">
    <source>
        <dbReference type="Proteomes" id="UP000298138"/>
    </source>
</evidence>
<dbReference type="InParanoid" id="A0A4S2MXY2"/>
<reference evidence="2 3" key="1">
    <citation type="submission" date="2019-04" db="EMBL/GenBank/DDBJ databases">
        <title>Comparative genomics and transcriptomics to analyze fruiting body development in filamentous ascomycetes.</title>
        <authorList>
            <consortium name="DOE Joint Genome Institute"/>
            <person name="Lutkenhaus R."/>
            <person name="Traeger S."/>
            <person name="Breuer J."/>
            <person name="Kuo A."/>
            <person name="Lipzen A."/>
            <person name="Pangilinan J."/>
            <person name="Dilworth D."/>
            <person name="Sandor L."/>
            <person name="Poggeler S."/>
            <person name="Barry K."/>
            <person name="Grigoriev I.V."/>
            <person name="Nowrousian M."/>
        </authorList>
    </citation>
    <scope>NUCLEOTIDE SEQUENCE [LARGE SCALE GENOMIC DNA]</scope>
    <source>
        <strain evidence="2 3">CBS 389.68</strain>
    </source>
</reference>
<protein>
    <recommendedName>
        <fullName evidence="4">Ecp2 effector protein domain-containing protein</fullName>
    </recommendedName>
</protein>
<name>A0A4S2MXY2_9PEZI</name>
<evidence type="ECO:0000313" key="2">
    <source>
        <dbReference type="EMBL" id="TGZ81517.1"/>
    </source>
</evidence>
<feature type="signal peptide" evidence="1">
    <location>
        <begin position="1"/>
        <end position="18"/>
    </location>
</feature>
<feature type="chain" id="PRO_5020974398" description="Ecp2 effector protein domain-containing protein" evidence="1">
    <location>
        <begin position="19"/>
        <end position="142"/>
    </location>
</feature>
<organism evidence="2 3">
    <name type="scientific">Ascodesmis nigricans</name>
    <dbReference type="NCBI Taxonomy" id="341454"/>
    <lineage>
        <taxon>Eukaryota</taxon>
        <taxon>Fungi</taxon>
        <taxon>Dikarya</taxon>
        <taxon>Ascomycota</taxon>
        <taxon>Pezizomycotina</taxon>
        <taxon>Pezizomycetes</taxon>
        <taxon>Pezizales</taxon>
        <taxon>Ascodesmidaceae</taxon>
        <taxon>Ascodesmis</taxon>
    </lineage>
</organism>
<dbReference type="Proteomes" id="UP000298138">
    <property type="component" value="Unassembled WGS sequence"/>
</dbReference>
<keyword evidence="1" id="KW-0732">Signal</keyword>